<name>A0A5C4RYW5_CHLTI</name>
<dbReference type="InterPro" id="IPR036692">
    <property type="entry name" value="Shew3726-like_sf"/>
</dbReference>
<dbReference type="SUPFAM" id="SSF160272">
    <property type="entry name" value="Shew3726-like"/>
    <property type="match status" value="1"/>
</dbReference>
<dbReference type="EMBL" id="VDCH01000042">
    <property type="protein sequence ID" value="TNJ36294.1"/>
    <property type="molecule type" value="Genomic_DNA"/>
</dbReference>
<reference evidence="1 2" key="1">
    <citation type="submission" date="2019-05" db="EMBL/GenBank/DDBJ databases">
        <title>Draft Whole-Genome sequence of the green sulfur bacterium Chlorobaculum thiosulfatiphilum DSM 249.</title>
        <authorList>
            <person name="Meyer T.E."/>
            <person name="Kyndt J.A."/>
        </authorList>
    </citation>
    <scope>NUCLEOTIDE SEQUENCE [LARGE SCALE GENOMIC DNA]</scope>
    <source>
        <strain evidence="1 2">DSM 249</strain>
    </source>
</reference>
<proteinExistence type="predicted"/>
<dbReference type="Gene3D" id="3.30.160.140">
    <property type="entry name" value="Shew3726-like"/>
    <property type="match status" value="1"/>
</dbReference>
<organism evidence="1 2">
    <name type="scientific">Chlorobaculum thiosulfatiphilum</name>
    <name type="common">Chlorobium limicola f.sp. thiosulfatophilum</name>
    <dbReference type="NCBI Taxonomy" id="115852"/>
    <lineage>
        <taxon>Bacteria</taxon>
        <taxon>Pseudomonadati</taxon>
        <taxon>Chlorobiota</taxon>
        <taxon>Chlorobiia</taxon>
        <taxon>Chlorobiales</taxon>
        <taxon>Chlorobiaceae</taxon>
        <taxon>Chlorobaculum</taxon>
    </lineage>
</organism>
<accession>A0A5C4RYW5</accession>
<keyword evidence="2" id="KW-1185">Reference proteome</keyword>
<evidence type="ECO:0000313" key="1">
    <source>
        <dbReference type="EMBL" id="TNJ36294.1"/>
    </source>
</evidence>
<evidence type="ECO:0000313" key="2">
    <source>
        <dbReference type="Proteomes" id="UP000308271"/>
    </source>
</evidence>
<dbReference type="Pfam" id="PF07369">
    <property type="entry name" value="DUF1488"/>
    <property type="match status" value="1"/>
</dbReference>
<dbReference type="Proteomes" id="UP000308271">
    <property type="component" value="Unassembled WGS sequence"/>
</dbReference>
<comment type="caution">
    <text evidence="1">The sequence shown here is derived from an EMBL/GenBank/DDBJ whole genome shotgun (WGS) entry which is preliminary data.</text>
</comment>
<dbReference type="OrthoDB" id="8926381at2"/>
<dbReference type="AlphaFoldDB" id="A0A5C4RYW5"/>
<dbReference type="InterPro" id="IPR009962">
    <property type="entry name" value="DUF1488"/>
</dbReference>
<protein>
    <submittedName>
        <fullName evidence="1">DUF1488 domain-containing protein</fullName>
    </submittedName>
</protein>
<sequence>MLFATKNKKNAMNITFSGKFAVNSQAFGINFEAVVNGNSVICSVSTDALQDIDPSNPYDTVEQQFRANQSSFEAIAEQKIRSGALSPVVITSCDVGNTENL</sequence>
<gene>
    <name evidence="1" type="ORF">FGF66_12040</name>
</gene>